<evidence type="ECO:0000256" key="2">
    <source>
        <dbReference type="ARBA" id="ARBA00022679"/>
    </source>
</evidence>
<dbReference type="InterPro" id="IPR001296">
    <property type="entry name" value="Glyco_trans_1"/>
</dbReference>
<accession>A0ABQ1LM28</accession>
<evidence type="ECO:0000259" key="3">
    <source>
        <dbReference type="Pfam" id="PF00534"/>
    </source>
</evidence>
<reference evidence="5" key="1">
    <citation type="journal article" date="2019" name="Int. J. Syst. Evol. Microbiol.">
        <title>The Global Catalogue of Microorganisms (GCM) 10K type strain sequencing project: providing services to taxonomists for standard genome sequencing and annotation.</title>
        <authorList>
            <consortium name="The Broad Institute Genomics Platform"/>
            <consortium name="The Broad Institute Genome Sequencing Center for Infectious Disease"/>
            <person name="Wu L."/>
            <person name="Ma J."/>
        </authorList>
    </citation>
    <scope>NUCLEOTIDE SEQUENCE [LARGE SCALE GENOMIC DNA]</scope>
    <source>
        <strain evidence="5">CGMCC 1.12478</strain>
    </source>
</reference>
<dbReference type="Pfam" id="PF00534">
    <property type="entry name" value="Glycos_transf_1"/>
    <property type="match status" value="1"/>
</dbReference>
<keyword evidence="1" id="KW-0328">Glycosyltransferase</keyword>
<dbReference type="PANTHER" id="PTHR12526">
    <property type="entry name" value="GLYCOSYLTRANSFERASE"/>
    <property type="match status" value="1"/>
</dbReference>
<proteinExistence type="predicted"/>
<name>A0ABQ1LM28_9RHOB</name>
<organism evidence="4 5">
    <name type="scientific">Marivita lacus</name>
    <dbReference type="NCBI Taxonomy" id="1323742"/>
    <lineage>
        <taxon>Bacteria</taxon>
        <taxon>Pseudomonadati</taxon>
        <taxon>Pseudomonadota</taxon>
        <taxon>Alphaproteobacteria</taxon>
        <taxon>Rhodobacterales</taxon>
        <taxon>Roseobacteraceae</taxon>
        <taxon>Marivita</taxon>
    </lineage>
</organism>
<feature type="domain" description="Glycosyl transferase family 1" evidence="3">
    <location>
        <begin position="6"/>
        <end position="130"/>
    </location>
</feature>
<evidence type="ECO:0000313" key="4">
    <source>
        <dbReference type="EMBL" id="GGC24623.1"/>
    </source>
</evidence>
<evidence type="ECO:0000256" key="1">
    <source>
        <dbReference type="ARBA" id="ARBA00022676"/>
    </source>
</evidence>
<evidence type="ECO:0000313" key="5">
    <source>
        <dbReference type="Proteomes" id="UP000645462"/>
    </source>
</evidence>
<sequence>MGVLKAAGRGDIQLRIAGDGPERSALERRAAGLPITFVGHVSDMDKFWAETDLSVFTALWEPFGLRLIEPAARGIPVVAYRNGSGSDEVIDLCRGVSAVPYGDSAALVREIIDILETPSRYGRMAREGRQDCETHFSLDAMAESVDAVYARMPA</sequence>
<keyword evidence="5" id="KW-1185">Reference proteome</keyword>
<gene>
    <name evidence="4" type="ORF">GCM10011363_46360</name>
</gene>
<dbReference type="SUPFAM" id="SSF53756">
    <property type="entry name" value="UDP-Glycosyltransferase/glycogen phosphorylase"/>
    <property type="match status" value="1"/>
</dbReference>
<keyword evidence="2" id="KW-0808">Transferase</keyword>
<dbReference type="CDD" id="cd03801">
    <property type="entry name" value="GT4_PimA-like"/>
    <property type="match status" value="1"/>
</dbReference>
<dbReference type="PANTHER" id="PTHR12526:SF510">
    <property type="entry name" value="D-INOSITOL 3-PHOSPHATE GLYCOSYLTRANSFERASE"/>
    <property type="match status" value="1"/>
</dbReference>
<dbReference type="Proteomes" id="UP000645462">
    <property type="component" value="Unassembled WGS sequence"/>
</dbReference>
<comment type="caution">
    <text evidence="4">The sequence shown here is derived from an EMBL/GenBank/DDBJ whole genome shotgun (WGS) entry which is preliminary data.</text>
</comment>
<protein>
    <recommendedName>
        <fullName evidence="3">Glycosyl transferase family 1 domain-containing protein</fullName>
    </recommendedName>
</protein>
<dbReference type="EMBL" id="BMFC01000042">
    <property type="protein sequence ID" value="GGC24623.1"/>
    <property type="molecule type" value="Genomic_DNA"/>
</dbReference>
<dbReference type="Gene3D" id="3.40.50.2000">
    <property type="entry name" value="Glycogen Phosphorylase B"/>
    <property type="match status" value="2"/>
</dbReference>